<organism evidence="19 20">
    <name type="scientific">Paraburkholderia dioscoreae</name>
    <dbReference type="NCBI Taxonomy" id="2604047"/>
    <lineage>
        <taxon>Bacteria</taxon>
        <taxon>Pseudomonadati</taxon>
        <taxon>Pseudomonadota</taxon>
        <taxon>Betaproteobacteria</taxon>
        <taxon>Burkholderiales</taxon>
        <taxon>Burkholderiaceae</taxon>
        <taxon>Paraburkholderia</taxon>
    </lineage>
</organism>
<comment type="catalytic activity">
    <reaction evidence="15">
        <text>(2R,3R)-2,3-dihydroxy-3-methylpentanoate = (S)-3-methyl-2-oxopentanoate + H2O</text>
        <dbReference type="Rhea" id="RHEA:27694"/>
        <dbReference type="ChEBI" id="CHEBI:15377"/>
        <dbReference type="ChEBI" id="CHEBI:35146"/>
        <dbReference type="ChEBI" id="CHEBI:49258"/>
        <dbReference type="EC" id="4.2.1.9"/>
    </reaction>
</comment>
<feature type="active site" description="Proton acceptor" evidence="15">
    <location>
        <position position="484"/>
    </location>
</feature>
<dbReference type="Proteomes" id="UP000325811">
    <property type="component" value="Chromosome II"/>
</dbReference>
<keyword evidence="4 15" id="KW-0001">2Fe-2S</keyword>
<comment type="similarity">
    <text evidence="2 15">Belongs to the IlvD/Edd family.</text>
</comment>
<evidence type="ECO:0000256" key="2">
    <source>
        <dbReference type="ARBA" id="ARBA00006486"/>
    </source>
</evidence>
<sequence length="588" mass="60865">MTNLHKHRSRRVTDGVTRAPHRAFLRATGLDDESMQKPFVAIVDTFGENTPCSMSLNQVSDNARLGIAAGGGVPIRGSAISVSDGTSMNHSGMRMSLVSREVVADSVELFVRAHSYDALIGVAGCDKTLPGILMGMVRVNVPGVFLFGGAMLPGVAPGQLPGGAGHGLRRQATILSTIEAVGTAQRGDISRAQLDAIEKQCTPTAGSCPGQFTANTMAMVAETLGLAPLGSAMVPAVYSERIAIARRAGETVMRILKQGGPLPRDLVTLESLENACAAVAATGGSTNAALHIPAIANEAGIRFTLDDVQRVFAKIPLIGDLQPGGRYLAQDLHHAGGVPAVLNALLEGGFLHGDAPALGGGTLAEALNAYDGPDGTVVRPCSEPLGENGGLVILRGNLAPDGACLKIAGLKSLTFTGAVRIFECEEDCMAVVAAGDYREGDVLVIRNEGPKGGPGMREMLSVTAAIYGQGMGEKVALLTDGRFSGATRGMCIGYVGPEAAAGGPIGLLRNGDRVHIDAREGILRVDLSDDELARRRAGAPARPPRRLAGVLEKYEALVRPAHLGAVTHSGNVEWPYDAPTPGDDGAAE</sequence>
<dbReference type="InterPro" id="IPR037237">
    <property type="entry name" value="IlvD/EDD_N"/>
</dbReference>
<evidence type="ECO:0000256" key="10">
    <source>
        <dbReference type="ARBA" id="ARBA00023304"/>
    </source>
</evidence>
<dbReference type="GO" id="GO:0009099">
    <property type="term" value="P:L-valine biosynthetic process"/>
    <property type="evidence" value="ECO:0007669"/>
    <property type="project" value="UniProtKB-UniRule"/>
</dbReference>
<dbReference type="InterPro" id="IPR020558">
    <property type="entry name" value="DiOHA_6PGluconate_deHydtase_CS"/>
</dbReference>
<comment type="subunit">
    <text evidence="15">Homodimer.</text>
</comment>
<dbReference type="PROSITE" id="PS00887">
    <property type="entry name" value="ILVD_EDD_2"/>
    <property type="match status" value="1"/>
</dbReference>
<dbReference type="Gene3D" id="3.50.30.80">
    <property type="entry name" value="IlvD/EDD C-terminal domain-like"/>
    <property type="match status" value="1"/>
</dbReference>
<evidence type="ECO:0000259" key="17">
    <source>
        <dbReference type="Pfam" id="PF00920"/>
    </source>
</evidence>
<dbReference type="EMBL" id="LR699554">
    <property type="protein sequence ID" value="VVD32868.1"/>
    <property type="molecule type" value="Genomic_DNA"/>
</dbReference>
<proteinExistence type="inferred from homology"/>
<comment type="catalytic activity">
    <reaction evidence="11">
        <text>(2R)-2,3-dihydroxy-3-methylbutanoate = 3-methyl-2-oxobutanoate + H2O</text>
        <dbReference type="Rhea" id="RHEA:24809"/>
        <dbReference type="ChEBI" id="CHEBI:11851"/>
        <dbReference type="ChEBI" id="CHEBI:15377"/>
        <dbReference type="ChEBI" id="CHEBI:49072"/>
        <dbReference type="EC" id="4.2.1.9"/>
    </reaction>
    <physiologicalReaction direction="left-to-right" evidence="11">
        <dbReference type="Rhea" id="RHEA:24810"/>
    </physiologicalReaction>
</comment>
<gene>
    <name evidence="15 19" type="primary">ilvD</name>
    <name evidence="19" type="ORF">PDMSB3_1584</name>
</gene>
<dbReference type="NCBIfam" id="NF002068">
    <property type="entry name" value="PRK00911.1"/>
    <property type="match status" value="1"/>
</dbReference>
<comment type="pathway">
    <text evidence="13 15">Amino-acid biosynthesis; L-isoleucine biosynthesis; L-isoleucine from 2-oxobutanoate: step 3/4.</text>
</comment>
<dbReference type="Pfam" id="PF24877">
    <property type="entry name" value="ILV_EDD_C"/>
    <property type="match status" value="1"/>
</dbReference>
<evidence type="ECO:0000256" key="6">
    <source>
        <dbReference type="ARBA" id="ARBA00022842"/>
    </source>
</evidence>
<feature type="modified residue" description="N6-carboxylysine" evidence="15">
    <location>
        <position position="127"/>
    </location>
</feature>
<dbReference type="SUPFAM" id="SSF143975">
    <property type="entry name" value="IlvD/EDD N-terminal domain-like"/>
    <property type="match status" value="1"/>
</dbReference>
<dbReference type="SUPFAM" id="SSF52016">
    <property type="entry name" value="LeuD/IlvD-like"/>
    <property type="match status" value="1"/>
</dbReference>
<dbReference type="GO" id="GO:0009097">
    <property type="term" value="P:isoleucine biosynthetic process"/>
    <property type="evidence" value="ECO:0007669"/>
    <property type="project" value="UniProtKB-UniRule"/>
</dbReference>
<evidence type="ECO:0000256" key="8">
    <source>
        <dbReference type="ARBA" id="ARBA00023014"/>
    </source>
</evidence>
<dbReference type="InterPro" id="IPR056740">
    <property type="entry name" value="ILV_EDD_C"/>
</dbReference>
<dbReference type="GO" id="GO:0004160">
    <property type="term" value="F:dihydroxy-acid dehydratase activity"/>
    <property type="evidence" value="ECO:0007669"/>
    <property type="project" value="UniProtKB-UniRule"/>
</dbReference>
<evidence type="ECO:0000256" key="4">
    <source>
        <dbReference type="ARBA" id="ARBA00022714"/>
    </source>
</evidence>
<dbReference type="GO" id="GO:0051537">
    <property type="term" value="F:2 iron, 2 sulfur cluster binding"/>
    <property type="evidence" value="ECO:0007669"/>
    <property type="project" value="UniProtKB-UniRule"/>
</dbReference>
<feature type="binding site" evidence="15">
    <location>
        <position position="52"/>
    </location>
    <ligand>
        <name>[2Fe-2S] cluster</name>
        <dbReference type="ChEBI" id="CHEBI:190135"/>
    </ligand>
</feature>
<evidence type="ECO:0000256" key="5">
    <source>
        <dbReference type="ARBA" id="ARBA00022723"/>
    </source>
</evidence>
<comment type="caution">
    <text evidence="15">Lacks conserved residue(s) required for the propagation of feature annotation.</text>
</comment>
<evidence type="ECO:0000259" key="18">
    <source>
        <dbReference type="Pfam" id="PF24877"/>
    </source>
</evidence>
<dbReference type="EC" id="4.2.1.9" evidence="14 15"/>
<keyword evidence="3 15" id="KW-0028">Amino-acid biosynthesis</keyword>
<dbReference type="PANTHER" id="PTHR21000:SF5">
    <property type="entry name" value="DIHYDROXY-ACID DEHYDRATASE, MITOCHONDRIAL"/>
    <property type="match status" value="1"/>
</dbReference>
<feature type="binding site" evidence="15">
    <location>
        <position position="126"/>
    </location>
    <ligand>
        <name>Mg(2+)</name>
        <dbReference type="ChEBI" id="CHEBI:18420"/>
    </ligand>
</feature>
<feature type="binding site" evidence="15">
    <location>
        <position position="458"/>
    </location>
    <ligand>
        <name>Mg(2+)</name>
        <dbReference type="ChEBI" id="CHEBI:18420"/>
    </ligand>
</feature>
<dbReference type="InterPro" id="IPR004404">
    <property type="entry name" value="DihydroxyA_deHydtase"/>
</dbReference>
<dbReference type="PANTHER" id="PTHR21000">
    <property type="entry name" value="DIHYDROXY-ACID DEHYDRATASE DAD"/>
    <property type="match status" value="1"/>
</dbReference>
<keyword evidence="6 15" id="KW-0460">Magnesium</keyword>
<evidence type="ECO:0000313" key="19">
    <source>
        <dbReference type="EMBL" id="VVD32868.1"/>
    </source>
</evidence>
<keyword evidence="8 15" id="KW-0411">Iron-sulfur</keyword>
<name>A0A5Q4ZPU6_9BURK</name>
<keyword evidence="10 15" id="KW-0100">Branched-chain amino acid biosynthesis</keyword>
<dbReference type="UniPathway" id="UPA00047">
    <property type="reaction ID" value="UER00057"/>
</dbReference>
<dbReference type="Pfam" id="PF00920">
    <property type="entry name" value="ILVD_EDD_N"/>
    <property type="match status" value="1"/>
</dbReference>
<comment type="cofactor">
    <cofactor evidence="1 15">
        <name>Mg(2+)</name>
        <dbReference type="ChEBI" id="CHEBI:18420"/>
    </cofactor>
</comment>
<feature type="domain" description="Dihydroxy-acid/6-phosphogluconate dehydratase C-terminal" evidence="18">
    <location>
        <begin position="377"/>
        <end position="565"/>
    </location>
</feature>
<comment type="function">
    <text evidence="15">Functions in the biosynthesis of branched-chain amino acids. Catalyzes the dehydration of (2R,3R)-2,3-dihydroxy-3-methylpentanoate (2,3-dihydroxy-3-methylvalerate) into 2-oxo-3-methylpentanoate (2-oxo-3-methylvalerate) and of (2R)-2,3-dihydroxy-3-methylbutanoate (2,3-dihydroxyisovalerate) into 2-oxo-3-methylbutanoate (2-oxoisovalerate), the penultimate precursor to L-isoleucine and L-valine, respectively.</text>
</comment>
<dbReference type="AlphaFoldDB" id="A0A5Q4ZPU6"/>
<evidence type="ECO:0000256" key="15">
    <source>
        <dbReference type="HAMAP-Rule" id="MF_00012"/>
    </source>
</evidence>
<evidence type="ECO:0000256" key="7">
    <source>
        <dbReference type="ARBA" id="ARBA00023004"/>
    </source>
</evidence>
<evidence type="ECO:0000256" key="11">
    <source>
        <dbReference type="ARBA" id="ARBA00029304"/>
    </source>
</evidence>
<protein>
    <recommendedName>
        <fullName evidence="14 15">Dihydroxy-acid dehydratase</fullName>
        <shortName evidence="15">DAD</shortName>
        <ecNumber evidence="14 15">4.2.1.9</ecNumber>
    </recommendedName>
</protein>
<keyword evidence="5 15" id="KW-0479">Metal-binding</keyword>
<evidence type="ECO:0000256" key="3">
    <source>
        <dbReference type="ARBA" id="ARBA00022605"/>
    </source>
</evidence>
<dbReference type="UniPathway" id="UPA00049">
    <property type="reaction ID" value="UER00061"/>
</dbReference>
<feature type="binding site" evidence="15">
    <location>
        <position position="84"/>
    </location>
    <ligand>
        <name>Mg(2+)</name>
        <dbReference type="ChEBI" id="CHEBI:18420"/>
    </ligand>
</feature>
<dbReference type="KEGG" id="pdio:PDMSB3_1584.1"/>
<dbReference type="InterPro" id="IPR042096">
    <property type="entry name" value="Dihydro-acid_dehy_C"/>
</dbReference>
<keyword evidence="7 15" id="KW-0408">Iron</keyword>
<comment type="pathway">
    <text evidence="12 15">Amino-acid biosynthesis; L-valine biosynthesis; L-valine from pyruvate: step 3/4.</text>
</comment>
<keyword evidence="20" id="KW-1185">Reference proteome</keyword>
<dbReference type="FunFam" id="3.50.30.80:FF:000001">
    <property type="entry name" value="Dihydroxy-acid dehydratase"/>
    <property type="match status" value="1"/>
</dbReference>
<feature type="domain" description="Dihydroxy-acid/6-phosphogluconate dehydratase N-terminal" evidence="17">
    <location>
        <begin position="37"/>
        <end position="365"/>
    </location>
</feature>
<feature type="region of interest" description="Disordered" evidence="16">
    <location>
        <begin position="569"/>
        <end position="588"/>
    </location>
</feature>
<dbReference type="GO" id="GO:0000287">
    <property type="term" value="F:magnesium ion binding"/>
    <property type="evidence" value="ECO:0007669"/>
    <property type="project" value="UniProtKB-UniRule"/>
</dbReference>
<dbReference type="HAMAP" id="MF_00012">
    <property type="entry name" value="IlvD"/>
    <property type="match status" value="1"/>
</dbReference>
<evidence type="ECO:0000256" key="1">
    <source>
        <dbReference type="ARBA" id="ARBA00001946"/>
    </source>
</evidence>
<dbReference type="InterPro" id="IPR000581">
    <property type="entry name" value="ILV_EDD_N"/>
</dbReference>
<comment type="cofactor">
    <cofactor evidence="15">
        <name>[2Fe-2S] cluster</name>
        <dbReference type="ChEBI" id="CHEBI:190135"/>
    </cofactor>
    <text evidence="15">Binds 1 [2Fe-2S] cluster per subunit. This cluster acts as a Lewis acid cofactor.</text>
</comment>
<evidence type="ECO:0000256" key="9">
    <source>
        <dbReference type="ARBA" id="ARBA00023239"/>
    </source>
</evidence>
<feature type="binding site" description="via carbamate group" evidence="15">
    <location>
        <position position="127"/>
    </location>
    <ligand>
        <name>Mg(2+)</name>
        <dbReference type="ChEBI" id="CHEBI:18420"/>
    </ligand>
</feature>
<dbReference type="InterPro" id="IPR050165">
    <property type="entry name" value="DHAD_IlvD/Edd"/>
</dbReference>
<dbReference type="PROSITE" id="PS00886">
    <property type="entry name" value="ILVD_EDD_1"/>
    <property type="match status" value="1"/>
</dbReference>
<keyword evidence="9 15" id="KW-0456">Lyase</keyword>
<dbReference type="RefSeq" id="WP_165188353.1">
    <property type="nucleotide sequence ID" value="NZ_LR699554.1"/>
</dbReference>
<evidence type="ECO:0000256" key="14">
    <source>
        <dbReference type="ARBA" id="ARBA00029490"/>
    </source>
</evidence>
<evidence type="ECO:0000313" key="20">
    <source>
        <dbReference type="Proteomes" id="UP000325811"/>
    </source>
</evidence>
<reference evidence="19 20" key="1">
    <citation type="submission" date="2019-08" db="EMBL/GenBank/DDBJ databases">
        <authorList>
            <person name="Herpell B J."/>
        </authorList>
    </citation>
    <scope>NUCLEOTIDE SEQUENCE [LARGE SCALE GENOMIC DNA]</scope>
    <source>
        <strain evidence="20">Msb3</strain>
    </source>
</reference>
<evidence type="ECO:0000256" key="13">
    <source>
        <dbReference type="ARBA" id="ARBA00029437"/>
    </source>
</evidence>
<evidence type="ECO:0000256" key="16">
    <source>
        <dbReference type="SAM" id="MobiDB-lite"/>
    </source>
</evidence>
<accession>A0A5Q4ZPU6</accession>
<evidence type="ECO:0000256" key="12">
    <source>
        <dbReference type="ARBA" id="ARBA00029436"/>
    </source>
</evidence>